<protein>
    <recommendedName>
        <fullName evidence="1">Deoxyribonuclease NucA/NucB domain-containing protein</fullName>
    </recommendedName>
</protein>
<dbReference type="RefSeq" id="WP_119101532.1">
    <property type="nucleotide sequence ID" value="NZ_QXMJ01000129.1"/>
</dbReference>
<accession>A0A505DJ73</accession>
<name>A0A505DJ73_9ACTN</name>
<dbReference type="Pfam" id="PF14040">
    <property type="entry name" value="DNase_NucA_NucB"/>
    <property type="match status" value="1"/>
</dbReference>
<evidence type="ECO:0000313" key="3">
    <source>
        <dbReference type="Proteomes" id="UP000317378"/>
    </source>
</evidence>
<gene>
    <name evidence="2" type="ORF">FGD71_018420</name>
</gene>
<organism evidence="2 3">
    <name type="scientific">Streptomyces sporangiiformans</name>
    <dbReference type="NCBI Taxonomy" id="2315329"/>
    <lineage>
        <taxon>Bacteria</taxon>
        <taxon>Bacillati</taxon>
        <taxon>Actinomycetota</taxon>
        <taxon>Actinomycetes</taxon>
        <taxon>Kitasatosporales</taxon>
        <taxon>Streptomycetaceae</taxon>
        <taxon>Streptomyces</taxon>
    </lineage>
</organism>
<dbReference type="EMBL" id="VCHX02000129">
    <property type="protein sequence ID" value="TPQ20948.1"/>
    <property type="molecule type" value="Genomic_DNA"/>
</dbReference>
<keyword evidence="3" id="KW-1185">Reference proteome</keyword>
<dbReference type="OrthoDB" id="2751008at2"/>
<feature type="domain" description="Deoxyribonuclease NucA/NucB" evidence="1">
    <location>
        <begin position="6"/>
        <end position="74"/>
    </location>
</feature>
<comment type="caution">
    <text evidence="2">The sequence shown here is derived from an EMBL/GenBank/DDBJ whole genome shotgun (WGS) entry which is preliminary data.</text>
</comment>
<sequence>MVPGDRCKKVWGDYTGSGLECDEYPFASTEEGSTKGDKRFSVRLITGTDNRKGGARLNEVYTLNRVLNGDPFYVKITN</sequence>
<reference evidence="2 3" key="1">
    <citation type="submission" date="2019-06" db="EMBL/GenBank/DDBJ databases">
        <title>Streptomyces sporangiiformans sp. nov., a novel actinomycete isolated from soil in Mount Song.</title>
        <authorList>
            <person name="Han L."/>
        </authorList>
    </citation>
    <scope>NUCLEOTIDE SEQUENCE [LARGE SCALE GENOMIC DNA]</scope>
    <source>
        <strain evidence="2 3">NEAU-SSA 1</strain>
    </source>
</reference>
<dbReference type="AlphaFoldDB" id="A0A505DJ73"/>
<evidence type="ECO:0000259" key="1">
    <source>
        <dbReference type="Pfam" id="PF14040"/>
    </source>
</evidence>
<proteinExistence type="predicted"/>
<evidence type="ECO:0000313" key="2">
    <source>
        <dbReference type="EMBL" id="TPQ20948.1"/>
    </source>
</evidence>
<dbReference type="InterPro" id="IPR029476">
    <property type="entry name" value="DNase_NucA_NucB"/>
</dbReference>
<dbReference type="Proteomes" id="UP000317378">
    <property type="component" value="Unassembled WGS sequence"/>
</dbReference>